<protein>
    <submittedName>
        <fullName evidence="1">Uncharacterized protein</fullName>
    </submittedName>
</protein>
<dbReference type="AlphaFoldDB" id="A0A0E9QBH4"/>
<dbReference type="EMBL" id="GBXM01094453">
    <property type="protein sequence ID" value="JAH14124.1"/>
    <property type="molecule type" value="Transcribed_RNA"/>
</dbReference>
<evidence type="ECO:0000313" key="1">
    <source>
        <dbReference type="EMBL" id="JAH14124.1"/>
    </source>
</evidence>
<name>A0A0E9QBH4_ANGAN</name>
<reference evidence="1" key="2">
    <citation type="journal article" date="2015" name="Fish Shellfish Immunol.">
        <title>Early steps in the European eel (Anguilla anguilla)-Vibrio vulnificus interaction in the gills: Role of the RtxA13 toxin.</title>
        <authorList>
            <person name="Callol A."/>
            <person name="Pajuelo D."/>
            <person name="Ebbesson L."/>
            <person name="Teles M."/>
            <person name="MacKenzie S."/>
            <person name="Amaro C."/>
        </authorList>
    </citation>
    <scope>NUCLEOTIDE SEQUENCE</scope>
</reference>
<reference evidence="1" key="1">
    <citation type="submission" date="2014-11" db="EMBL/GenBank/DDBJ databases">
        <authorList>
            <person name="Amaro Gonzalez C."/>
        </authorList>
    </citation>
    <scope>NUCLEOTIDE SEQUENCE</scope>
</reference>
<sequence>MITPLKVHCHVKMHFIYMQYLPKQRESFHYEPVQHFEMLSILSCWYPQLFKLNKDYKM</sequence>
<organism evidence="1">
    <name type="scientific">Anguilla anguilla</name>
    <name type="common">European freshwater eel</name>
    <name type="synonym">Muraena anguilla</name>
    <dbReference type="NCBI Taxonomy" id="7936"/>
    <lineage>
        <taxon>Eukaryota</taxon>
        <taxon>Metazoa</taxon>
        <taxon>Chordata</taxon>
        <taxon>Craniata</taxon>
        <taxon>Vertebrata</taxon>
        <taxon>Euteleostomi</taxon>
        <taxon>Actinopterygii</taxon>
        <taxon>Neopterygii</taxon>
        <taxon>Teleostei</taxon>
        <taxon>Anguilliformes</taxon>
        <taxon>Anguillidae</taxon>
        <taxon>Anguilla</taxon>
    </lineage>
</organism>
<accession>A0A0E9QBH4</accession>
<proteinExistence type="predicted"/>